<dbReference type="Gene3D" id="3.40.50.150">
    <property type="entry name" value="Vaccinia Virus protein VP39"/>
    <property type="match status" value="1"/>
</dbReference>
<dbReference type="EMBL" id="HBER01003166">
    <property type="protein sequence ID" value="CAD8525793.1"/>
    <property type="molecule type" value="Transcribed_RNA"/>
</dbReference>
<protein>
    <submittedName>
        <fullName evidence="1">Uncharacterized protein</fullName>
    </submittedName>
</protein>
<proteinExistence type="predicted"/>
<accession>A0A7S0ILW2</accession>
<reference evidence="1" key="1">
    <citation type="submission" date="2021-01" db="EMBL/GenBank/DDBJ databases">
        <authorList>
            <person name="Corre E."/>
            <person name="Pelletier E."/>
            <person name="Niang G."/>
            <person name="Scheremetjew M."/>
            <person name="Finn R."/>
            <person name="Kale V."/>
            <person name="Holt S."/>
            <person name="Cochrane G."/>
            <person name="Meng A."/>
            <person name="Brown T."/>
            <person name="Cohen L."/>
        </authorList>
    </citation>
    <scope>NUCLEOTIDE SEQUENCE</scope>
    <source>
        <strain evidence="1">RCC1130</strain>
    </source>
</reference>
<name>A0A7S0ILW2_9EUKA</name>
<dbReference type="AlphaFoldDB" id="A0A7S0ILW2"/>
<sequence>MCDALPQLLLTLHGHLRAAGLHDHKNGVKGSSTAEVGFLCLSARSVLRVRGGTALHVCQTGFNRGQSAASFLSAGAAVRVTSFDLGKPAYVRTAAAFIDARFPGRHRLIVGRPSSTIPAARKDGRAAACELVYVDGGHDYTVTLQEVYQFAFVATPHAEMLIDHCPHQEVARLAYRSACQQAIIRCSPSDAHGNSYHSNGANGVCRGVYPGNATAEAGTAVTAGAFEDVAHHASVRDIRGLPQAPGFCRATLFYSDCTQGEFGSYGSGRAKRSLRMCVNACTGCANCRYVSYSRANNLCAWFSETQCNMSALVMTTYGGGMRYTTVKVR</sequence>
<dbReference type="InterPro" id="IPR029063">
    <property type="entry name" value="SAM-dependent_MTases_sf"/>
</dbReference>
<gene>
    <name evidence="1" type="ORF">CLEP1334_LOCUS1645</name>
</gene>
<organism evidence="1">
    <name type="scientific">Calcidiscus leptoporus</name>
    <dbReference type="NCBI Taxonomy" id="127549"/>
    <lineage>
        <taxon>Eukaryota</taxon>
        <taxon>Haptista</taxon>
        <taxon>Haptophyta</taxon>
        <taxon>Prymnesiophyceae</taxon>
        <taxon>Coccolithales</taxon>
        <taxon>Calcidiscaceae</taxon>
        <taxon>Calcidiscus</taxon>
    </lineage>
</organism>
<dbReference type="Pfam" id="PF13578">
    <property type="entry name" value="Methyltransf_24"/>
    <property type="match status" value="1"/>
</dbReference>
<evidence type="ECO:0000313" key="1">
    <source>
        <dbReference type="EMBL" id="CAD8525793.1"/>
    </source>
</evidence>